<evidence type="ECO:0000313" key="17">
    <source>
        <dbReference type="Proteomes" id="UP000664534"/>
    </source>
</evidence>
<feature type="region of interest" description="Disordered" evidence="14">
    <location>
        <begin position="80"/>
        <end position="308"/>
    </location>
</feature>
<evidence type="ECO:0000256" key="7">
    <source>
        <dbReference type="ARBA" id="ARBA00022701"/>
    </source>
</evidence>
<gene>
    <name evidence="16" type="ORF">IMSHALPRED_010252</name>
</gene>
<dbReference type="GO" id="GO:0030286">
    <property type="term" value="C:dynein complex"/>
    <property type="evidence" value="ECO:0007669"/>
    <property type="project" value="UniProtKB-KW"/>
</dbReference>
<evidence type="ECO:0000256" key="9">
    <source>
        <dbReference type="ARBA" id="ARBA00023017"/>
    </source>
</evidence>
<dbReference type="Pfam" id="PF12455">
    <property type="entry name" value="Dynactin"/>
    <property type="match status" value="1"/>
</dbReference>
<dbReference type="InterPro" id="IPR000938">
    <property type="entry name" value="CAP-Gly_domain"/>
</dbReference>
<dbReference type="GO" id="GO:0005819">
    <property type="term" value="C:spindle"/>
    <property type="evidence" value="ECO:0007669"/>
    <property type="project" value="UniProtKB-SubCell"/>
</dbReference>
<feature type="region of interest" description="Disordered" evidence="14">
    <location>
        <begin position="1108"/>
        <end position="1129"/>
    </location>
</feature>
<dbReference type="Proteomes" id="UP000664534">
    <property type="component" value="Unassembled WGS sequence"/>
</dbReference>
<feature type="compositionally biased region" description="Polar residues" evidence="14">
    <location>
        <begin position="137"/>
        <end position="148"/>
    </location>
</feature>
<dbReference type="SUPFAM" id="SSF74924">
    <property type="entry name" value="Cap-Gly domain"/>
    <property type="match status" value="1"/>
</dbReference>
<keyword evidence="10 13" id="KW-0175">Coiled coil</keyword>
<dbReference type="GO" id="GO:0000132">
    <property type="term" value="P:establishment of mitotic spindle orientation"/>
    <property type="evidence" value="ECO:0007669"/>
    <property type="project" value="TreeGrafter"/>
</dbReference>
<comment type="caution">
    <text evidence="16">The sequence shown here is derived from an EMBL/GenBank/DDBJ whole genome shotgun (WGS) entry which is preliminary data.</text>
</comment>
<dbReference type="PANTHER" id="PTHR18916:SF6">
    <property type="entry name" value="DYNACTIN SUBUNIT 1"/>
    <property type="match status" value="1"/>
</dbReference>
<feature type="compositionally biased region" description="Polar residues" evidence="14">
    <location>
        <begin position="186"/>
        <end position="197"/>
    </location>
</feature>
<keyword evidence="7" id="KW-0493">Microtubule</keyword>
<dbReference type="PROSITE" id="PS50245">
    <property type="entry name" value="CAP_GLY_2"/>
    <property type="match status" value="1"/>
</dbReference>
<protein>
    <recommendedName>
        <fullName evidence="15">CAP-Gly domain-containing protein</fullName>
    </recommendedName>
</protein>
<feature type="coiled-coil region" evidence="13">
    <location>
        <begin position="1008"/>
        <end position="1042"/>
    </location>
</feature>
<dbReference type="GO" id="GO:0051301">
    <property type="term" value="P:cell division"/>
    <property type="evidence" value="ECO:0007669"/>
    <property type="project" value="UniProtKB-KW"/>
</dbReference>
<evidence type="ECO:0000256" key="4">
    <source>
        <dbReference type="ARBA" id="ARBA00011010"/>
    </source>
</evidence>
<dbReference type="InterPro" id="IPR022157">
    <property type="entry name" value="Dynactin"/>
</dbReference>
<evidence type="ECO:0000256" key="14">
    <source>
        <dbReference type="SAM" id="MobiDB-lite"/>
    </source>
</evidence>
<comment type="similarity">
    <text evidence="4">Belongs to the dynactin 150 kDa subunit family.</text>
</comment>
<comment type="subcellular location">
    <subcellularLocation>
        <location evidence="3">Cytoplasm</location>
        <location evidence="3">Cell cortex</location>
    </subcellularLocation>
    <subcellularLocation>
        <location evidence="1">Cytoplasm</location>
        <location evidence="1">Cytoskeleton</location>
        <location evidence="1">Microtubule organizing center</location>
        <location evidence="1">Centrosome</location>
        <location evidence="1">Centriole</location>
    </subcellularLocation>
    <subcellularLocation>
        <location evidence="2">Cytoplasm</location>
        <location evidence="2">Cytoskeleton</location>
        <location evidence="2">Spindle</location>
    </subcellularLocation>
</comment>
<dbReference type="PANTHER" id="PTHR18916">
    <property type="entry name" value="DYNACTIN 1-RELATED MICROTUBULE-BINDING"/>
    <property type="match status" value="1"/>
</dbReference>
<evidence type="ECO:0000256" key="11">
    <source>
        <dbReference type="ARBA" id="ARBA00023212"/>
    </source>
</evidence>
<dbReference type="EMBL" id="CAJPDT010000084">
    <property type="protein sequence ID" value="CAF9935511.1"/>
    <property type="molecule type" value="Genomic_DNA"/>
</dbReference>
<feature type="coiled-coil region" evidence="13">
    <location>
        <begin position="1067"/>
        <end position="1108"/>
    </location>
</feature>
<dbReference type="Pfam" id="PF01302">
    <property type="entry name" value="CAP_GLY"/>
    <property type="match status" value="1"/>
</dbReference>
<dbReference type="GO" id="GO:0000743">
    <property type="term" value="P:nuclear migration involved in conjugation with cellular fusion"/>
    <property type="evidence" value="ECO:0007669"/>
    <property type="project" value="TreeGrafter"/>
</dbReference>
<evidence type="ECO:0000256" key="13">
    <source>
        <dbReference type="SAM" id="Coils"/>
    </source>
</evidence>
<feature type="coiled-coil region" evidence="13">
    <location>
        <begin position="466"/>
        <end position="575"/>
    </location>
</feature>
<keyword evidence="8" id="KW-0498">Mitosis</keyword>
<name>A0A8H3G9N1_9LECA</name>
<feature type="compositionally biased region" description="Polar residues" evidence="14">
    <location>
        <begin position="274"/>
        <end position="304"/>
    </location>
</feature>
<dbReference type="GO" id="GO:0051286">
    <property type="term" value="C:cell tip"/>
    <property type="evidence" value="ECO:0007669"/>
    <property type="project" value="TreeGrafter"/>
</dbReference>
<keyword evidence="6" id="KW-0132">Cell division</keyword>
<keyword evidence="11" id="KW-0206">Cytoskeleton</keyword>
<feature type="coiled-coil region" evidence="13">
    <location>
        <begin position="309"/>
        <end position="437"/>
    </location>
</feature>
<evidence type="ECO:0000256" key="12">
    <source>
        <dbReference type="ARBA" id="ARBA00023306"/>
    </source>
</evidence>
<evidence type="ECO:0000313" key="16">
    <source>
        <dbReference type="EMBL" id="CAF9935511.1"/>
    </source>
</evidence>
<dbReference type="InterPro" id="IPR036859">
    <property type="entry name" value="CAP-Gly_dom_sf"/>
</dbReference>
<accession>A0A8H3G9N1</accession>
<dbReference type="GO" id="GO:0005816">
    <property type="term" value="C:spindle pole body"/>
    <property type="evidence" value="ECO:0007669"/>
    <property type="project" value="TreeGrafter"/>
</dbReference>
<feature type="compositionally biased region" description="Low complexity" evidence="14">
    <location>
        <begin position="198"/>
        <end position="211"/>
    </location>
</feature>
<feature type="domain" description="CAP-Gly" evidence="15">
    <location>
        <begin position="27"/>
        <end position="69"/>
    </location>
</feature>
<evidence type="ECO:0000256" key="6">
    <source>
        <dbReference type="ARBA" id="ARBA00022618"/>
    </source>
</evidence>
<evidence type="ECO:0000256" key="1">
    <source>
        <dbReference type="ARBA" id="ARBA00004114"/>
    </source>
</evidence>
<evidence type="ECO:0000259" key="15">
    <source>
        <dbReference type="PROSITE" id="PS50245"/>
    </source>
</evidence>
<dbReference type="GO" id="GO:0005814">
    <property type="term" value="C:centriole"/>
    <property type="evidence" value="ECO:0007669"/>
    <property type="project" value="UniProtKB-SubCell"/>
</dbReference>
<keyword evidence="17" id="KW-1185">Reference proteome</keyword>
<evidence type="ECO:0000256" key="8">
    <source>
        <dbReference type="ARBA" id="ARBA00022776"/>
    </source>
</evidence>
<sequence>MPKLSDFQAGQTVELSTGVQATVQFIGNTHFAPGDWIGIELEDASGKNDGAIQGQRYFDCPPGHGMFIRPSALKIVDEATPKPIARPNGKANGTATKGKPPSMALGGARRQSVLEPAATKRHSLNAGSPTPAARSGLSPNKSPTKQVASSTSSGKSTPGTTTIPPTARKSMLPPTKRTSMGPPPKASQSSVSGAMNGSTRRSSQTSSSLSRGPSNRLSMRRASREKLGSVSGESQHSIDSIHESPSESPEPQVPSPPPVSESQDDRSKGAFISPLSQASDINLPISSRGRSPSTSQRLPTTGIASQREVEDLKTKLRLMEKKRMEDREKVKTLDKVQADRARLEGIIQKMQSKYQPQQQEVAELKKRLKEGEARYQALESQQAENDTMNEMATLDREMAEETAESLKTELDSLRQRHEELELEVEVLREENQELGKEISPEEKTSQGWLQMERDRERYREALMRLRDVTQRQEADLRDQIAELEQDLKELNKIKNEHTQTKEKLLQSESSLVELREQLDTALGADEMIEELAEKNMALTEKVDELGQTIEDLESLKELNDELEINHTENERQLQNEIEYQEALLAEEAKKSAVQDGKIQDLEYTVTRFRDLVTTMQSDLEDMRASQQISETEANELSSRSRAMMDLNMRLQVSASKASVKAIDLELGKMEAQESSEHLAIVQLFLPESFKCERDSVQALLCFRRINFKANVMHHFVKERMQGQATPGQEDDIFTCCEVLDKLIWVSSMCNRFVNNIETCDLEAFRRLGGASYELEPVERAFNVWIDGLKKDELKSGQCAIELQRSISLMSHLAEVHIAEDLVHYADEVTMRATMMQSYLENSAIALTHIKSMSEAKVSKATTESDEENSDCEEFLRKIDALVSQTRSAKVISSKAIRQLQDLKSRSLALEPSTLSTVETAQNATSEFASFSRTSGMSILQLFTEEARNVPVTCKVLMDQMPLGSLAIKLNYATGQLQTFYNLTNSLKQTAEFPSPPPPPPWKLLAQNMRAATADMVAREIELARLKDEVAEKNTTLAMKEKIAEEVGVKVEILEKRVGESGGRREKVRELETAIEAANSKEKDLLGKLTHLQNELRSLETEREIWKQTPQVAAPTSKPGQKPTATTSQASLRQIDTLKSEIKTLQSSILYLRSASSNHTLSSTYEFISAPLVPALPPPSHIQTEAKDVLKEMLSLVSQPNNQIVRIQPRNKAERLCWRPARETSHWKVQNQKEEWEEWREWRDGVARKSEMSKKEGERRKEARIKNSARERVPLARLQVQLPGKIGPGQEVKIVRPGEWEGLEEALGLKNF</sequence>
<dbReference type="Gene3D" id="2.30.30.190">
    <property type="entry name" value="CAP Gly-rich-like domain"/>
    <property type="match status" value="1"/>
</dbReference>
<feature type="compositionally biased region" description="Low complexity" evidence="14">
    <location>
        <begin position="149"/>
        <end position="166"/>
    </location>
</feature>
<organism evidence="16 17">
    <name type="scientific">Imshaugia aleurites</name>
    <dbReference type="NCBI Taxonomy" id="172621"/>
    <lineage>
        <taxon>Eukaryota</taxon>
        <taxon>Fungi</taxon>
        <taxon>Dikarya</taxon>
        <taxon>Ascomycota</taxon>
        <taxon>Pezizomycotina</taxon>
        <taxon>Lecanoromycetes</taxon>
        <taxon>OSLEUM clade</taxon>
        <taxon>Lecanoromycetidae</taxon>
        <taxon>Lecanorales</taxon>
        <taxon>Lecanorineae</taxon>
        <taxon>Parmeliaceae</taxon>
        <taxon>Imshaugia</taxon>
    </lineage>
</organism>
<feature type="region of interest" description="Disordered" evidence="14">
    <location>
        <begin position="1246"/>
        <end position="1266"/>
    </location>
</feature>
<reference evidence="16" key="1">
    <citation type="submission" date="2021-03" db="EMBL/GenBank/DDBJ databases">
        <authorList>
            <person name="Tagirdzhanova G."/>
        </authorList>
    </citation>
    <scope>NUCLEOTIDE SEQUENCE</scope>
</reference>
<keyword evidence="9" id="KW-0243">Dynein</keyword>
<evidence type="ECO:0000256" key="10">
    <source>
        <dbReference type="ARBA" id="ARBA00023054"/>
    </source>
</evidence>
<keyword evidence="5" id="KW-0963">Cytoplasm</keyword>
<dbReference type="OrthoDB" id="2130750at2759"/>
<dbReference type="GO" id="GO:0005874">
    <property type="term" value="C:microtubule"/>
    <property type="evidence" value="ECO:0007669"/>
    <property type="project" value="UniProtKB-KW"/>
</dbReference>
<keyword evidence="12" id="KW-0131">Cell cycle</keyword>
<dbReference type="PROSITE" id="PS00845">
    <property type="entry name" value="CAP_GLY_1"/>
    <property type="match status" value="1"/>
</dbReference>
<evidence type="ECO:0000256" key="5">
    <source>
        <dbReference type="ARBA" id="ARBA00022490"/>
    </source>
</evidence>
<evidence type="ECO:0000256" key="2">
    <source>
        <dbReference type="ARBA" id="ARBA00004186"/>
    </source>
</evidence>
<proteinExistence type="inferred from homology"/>
<evidence type="ECO:0000256" key="3">
    <source>
        <dbReference type="ARBA" id="ARBA00004544"/>
    </source>
</evidence>
<dbReference type="SMART" id="SM01052">
    <property type="entry name" value="CAP_GLY"/>
    <property type="match status" value="1"/>
</dbReference>